<reference evidence="2" key="1">
    <citation type="journal article" date="2020" name="Nature">
        <title>Giant virus diversity and host interactions through global metagenomics.</title>
        <authorList>
            <person name="Schulz F."/>
            <person name="Roux S."/>
            <person name="Paez-Espino D."/>
            <person name="Jungbluth S."/>
            <person name="Walsh D.A."/>
            <person name="Denef V.J."/>
            <person name="McMahon K.D."/>
            <person name="Konstantinidis K.T."/>
            <person name="Eloe-Fadrosh E.A."/>
            <person name="Kyrpides N.C."/>
            <person name="Woyke T."/>
        </authorList>
    </citation>
    <scope>NUCLEOTIDE SEQUENCE</scope>
    <source>
        <strain evidence="2">GVMAG-S-1004661-13</strain>
    </source>
</reference>
<keyword evidence="1" id="KW-1133">Transmembrane helix</keyword>
<accession>A0A6C0ACS4</accession>
<evidence type="ECO:0000313" key="2">
    <source>
        <dbReference type="EMBL" id="QHS77310.1"/>
    </source>
</evidence>
<keyword evidence="1" id="KW-0472">Membrane</keyword>
<protein>
    <submittedName>
        <fullName evidence="2">Uncharacterized protein</fullName>
    </submittedName>
</protein>
<keyword evidence="1" id="KW-0812">Transmembrane</keyword>
<evidence type="ECO:0000256" key="1">
    <source>
        <dbReference type="SAM" id="Phobius"/>
    </source>
</evidence>
<dbReference type="EMBL" id="MN740544">
    <property type="protein sequence ID" value="QHS77310.1"/>
    <property type="molecule type" value="Genomic_DNA"/>
</dbReference>
<feature type="transmembrane region" description="Helical" evidence="1">
    <location>
        <begin position="111"/>
        <end position="129"/>
    </location>
</feature>
<dbReference type="AlphaFoldDB" id="A0A6C0ACS4"/>
<name>A0A6C0ACS4_9ZZZZ</name>
<feature type="transmembrane region" description="Helical" evidence="1">
    <location>
        <begin position="41"/>
        <end position="63"/>
    </location>
</feature>
<feature type="transmembrane region" description="Helical" evidence="1">
    <location>
        <begin position="150"/>
        <end position="169"/>
    </location>
</feature>
<proteinExistence type="predicted"/>
<organism evidence="2">
    <name type="scientific">viral metagenome</name>
    <dbReference type="NCBI Taxonomy" id="1070528"/>
    <lineage>
        <taxon>unclassified sequences</taxon>
        <taxon>metagenomes</taxon>
        <taxon>organismal metagenomes</taxon>
    </lineage>
</organism>
<feature type="transmembrane region" description="Helical" evidence="1">
    <location>
        <begin position="84"/>
        <end position="105"/>
    </location>
</feature>
<sequence>MTQIDIKKINPPMWVYAHIISGFLIYLDPCGPQLLSSYYNSFVFLLCVINNLYQIASHFYLGIGFTLGGDIKNQVIGADDKQTSLTFILSTVIDYLGWVHLGYYAKVWNVFIRYLGYTHLSVGLISFLNHNSFQTTFINRHSHWSSYLKAGFVLTDSIVRACLLSYIMYNVVIGKILV</sequence>